<dbReference type="PATRIC" id="fig|245018.3.peg.407"/>
<dbReference type="Proteomes" id="UP000008960">
    <property type="component" value="Chromosome"/>
</dbReference>
<name>D4MWL0_ANAHA</name>
<dbReference type="EMBL" id="FP929061">
    <property type="protein sequence ID" value="CBL39776.1"/>
    <property type="molecule type" value="Genomic_DNA"/>
</dbReference>
<evidence type="ECO:0000313" key="1">
    <source>
        <dbReference type="EMBL" id="CBL39776.1"/>
    </source>
</evidence>
<dbReference type="AlphaFoldDB" id="D4MWL0"/>
<reference evidence="1 2" key="2">
    <citation type="submission" date="2010-03" db="EMBL/GenBank/DDBJ databases">
        <authorList>
            <person name="Pajon A."/>
        </authorList>
    </citation>
    <scope>NUCLEOTIDE SEQUENCE [LARGE SCALE GENOMIC DNA]</scope>
    <source>
        <strain evidence="1 2">SSC/2</strain>
    </source>
</reference>
<gene>
    <name evidence="1" type="ORF">CL2_30040</name>
</gene>
<proteinExistence type="predicted"/>
<dbReference type="RefSeq" id="WP_008393557.1">
    <property type="nucleotide sequence ID" value="NC_021016.1"/>
</dbReference>
<accession>D4MWL0</accession>
<reference evidence="1 2" key="1">
    <citation type="submission" date="2010-03" db="EMBL/GenBank/DDBJ databases">
        <title>The genome sequence of Clostridiales sp. SSC/2.</title>
        <authorList>
            <consortium name="metaHIT consortium -- http://www.metahit.eu/"/>
            <person name="Pajon A."/>
            <person name="Turner K."/>
            <person name="Parkhill J."/>
            <person name="Duncan S."/>
            <person name="Flint H."/>
        </authorList>
    </citation>
    <scope>NUCLEOTIDE SEQUENCE [LARGE SCALE GENOMIC DNA]</scope>
    <source>
        <strain evidence="1 2">SSC/2</strain>
    </source>
</reference>
<sequence>MGKLDKEQEARMAGMAYALGIAEKKGIDGLRKELQMRGALRVGLLIDNDRLDKAFEILATTLYGNIMTTALSALADSEGFGEKRLRRFKEAYDHKSMCLVSLDQYAEHFVTFEDMAIDLKKRYNIDMNAEMIASNQEVIDKGRRVLPNVIKLLEHENQHEAADVLREHLHEAVAVW</sequence>
<organism evidence="1 2">
    <name type="scientific">Anaerostipes hadrus</name>
    <dbReference type="NCBI Taxonomy" id="649756"/>
    <lineage>
        <taxon>Bacteria</taxon>
        <taxon>Bacillati</taxon>
        <taxon>Bacillota</taxon>
        <taxon>Clostridia</taxon>
        <taxon>Lachnospirales</taxon>
        <taxon>Lachnospiraceae</taxon>
        <taxon>Anaerostipes</taxon>
    </lineage>
</organism>
<protein>
    <submittedName>
        <fullName evidence="1">Uncharacterized protein</fullName>
    </submittedName>
</protein>
<evidence type="ECO:0000313" key="2">
    <source>
        <dbReference type="Proteomes" id="UP000008960"/>
    </source>
</evidence>
<dbReference type="KEGG" id="bprl:CL2_30040"/>